<dbReference type="PATRIC" id="fig|69.6.peg.2914"/>
<name>A0A0S2DIE1_LYSEN</name>
<dbReference type="Proteomes" id="UP000061569">
    <property type="component" value="Chromosome"/>
</dbReference>
<proteinExistence type="predicted"/>
<evidence type="ECO:0000313" key="2">
    <source>
        <dbReference type="Proteomes" id="UP000061569"/>
    </source>
</evidence>
<dbReference type="STRING" id="69.GLE_2952"/>
<dbReference type="KEGG" id="lez:GLE_2952"/>
<gene>
    <name evidence="1" type="ORF">GLE_2952</name>
</gene>
<reference evidence="1 2" key="1">
    <citation type="submission" date="2015-11" db="EMBL/GenBank/DDBJ databases">
        <title>Genome sequences of Lysobacter enzymogenes strain C3 and Lysobacter antibioticus ATCC 29479.</title>
        <authorList>
            <person name="Kobayashi D.Y."/>
        </authorList>
    </citation>
    <scope>NUCLEOTIDE SEQUENCE [LARGE SCALE GENOMIC DNA]</scope>
    <source>
        <strain evidence="1 2">C3</strain>
    </source>
</reference>
<organism evidence="1 2">
    <name type="scientific">Lysobacter enzymogenes</name>
    <dbReference type="NCBI Taxonomy" id="69"/>
    <lineage>
        <taxon>Bacteria</taxon>
        <taxon>Pseudomonadati</taxon>
        <taxon>Pseudomonadota</taxon>
        <taxon>Gammaproteobacteria</taxon>
        <taxon>Lysobacterales</taxon>
        <taxon>Lysobacteraceae</taxon>
        <taxon>Lysobacter</taxon>
    </lineage>
</organism>
<dbReference type="EMBL" id="CP013140">
    <property type="protein sequence ID" value="ALN58300.1"/>
    <property type="molecule type" value="Genomic_DNA"/>
</dbReference>
<sequence length="59" mass="6874">MACAARADRPFSDTVGGRPQWWRERFFSPFAPLVRSASRRWDTIAARSHWQLSLGIRKL</sequence>
<evidence type="ECO:0000313" key="1">
    <source>
        <dbReference type="EMBL" id="ALN58300.1"/>
    </source>
</evidence>
<accession>A0A0S2DIE1</accession>
<dbReference type="AlphaFoldDB" id="A0A0S2DIE1"/>
<protein>
    <submittedName>
        <fullName evidence="1">Uncharacterized protein</fullName>
    </submittedName>
</protein>